<evidence type="ECO:0000259" key="5">
    <source>
        <dbReference type="Pfam" id="PF04127"/>
    </source>
</evidence>
<dbReference type="InterPro" id="IPR035929">
    <property type="entry name" value="CoaB-like_sf"/>
</dbReference>
<comment type="catalytic activity">
    <reaction evidence="3">
        <text>(R)-4'-phosphopantothenate + L-cysteine + CTP = N-[(R)-4-phosphopantothenoyl]-L-cysteine + CMP + diphosphate + H(+)</text>
        <dbReference type="Rhea" id="RHEA:19397"/>
        <dbReference type="ChEBI" id="CHEBI:10986"/>
        <dbReference type="ChEBI" id="CHEBI:15378"/>
        <dbReference type="ChEBI" id="CHEBI:33019"/>
        <dbReference type="ChEBI" id="CHEBI:35235"/>
        <dbReference type="ChEBI" id="CHEBI:37563"/>
        <dbReference type="ChEBI" id="CHEBI:59458"/>
        <dbReference type="ChEBI" id="CHEBI:60377"/>
        <dbReference type="EC" id="6.3.2.5"/>
    </reaction>
</comment>
<dbReference type="InterPro" id="IPR005252">
    <property type="entry name" value="CoaBC"/>
</dbReference>
<keyword evidence="3 6" id="KW-0436">Ligase</keyword>
<keyword evidence="1 3" id="KW-0210">Decarboxylase</keyword>
<comment type="pathway">
    <text evidence="3">Cofactor biosynthesis; coenzyme A biosynthesis; CoA from (R)-pantothenate: step 2/5.</text>
</comment>
<dbReference type="SUPFAM" id="SSF52507">
    <property type="entry name" value="Homo-oligomeric flavin-containing Cys decarboxylases, HFCD"/>
    <property type="match status" value="1"/>
</dbReference>
<sequence length="429" mass="47369">MNENEFGINHSEQSDDYWHPVAPPESELGDREVLLLGNHLQSKRIALLITGSIAALKAPLLARELRREGADVVAFVSQEALRYTTRESLEWSTTNPVITQLTAAAEHLSDDRPFDAYLVAPATYNTINKMRYGIADGVITSTLASALGRQEKGKTKIAIAPTMHGSLHNSIFSESIAKLQEYGVKIIPPNVAYGKHNLPNLRAIVVQISRLLSHSSLTHIPIIVTGGPTPVPIDNVRHITNKFRGTLSIKIAEELYLRGASVRLILGIGGDTPPSYLPHISVKNYQEYRDRLLQQLAETNATCGIFSAAVADYQPDRIFPGKLPSGGELRSINLVPTAKVIQQVRQQFPKLYMVAFKYQENVSHEHLIAIARHRCQQGYNAVVANRGEETGDRGEQIAYWVSPEGPEIKAIGKPEIARTIADRLEESLT</sequence>
<gene>
    <name evidence="6" type="primary">coaBC</name>
    <name evidence="6" type="ORF">PMH09_17160</name>
</gene>
<dbReference type="GO" id="GO:0004633">
    <property type="term" value="F:phosphopantothenoylcysteine decarboxylase activity"/>
    <property type="evidence" value="ECO:0007669"/>
    <property type="project" value="UniProtKB-EC"/>
</dbReference>
<dbReference type="NCBIfam" id="TIGR00521">
    <property type="entry name" value="coaBC_dfp"/>
    <property type="match status" value="1"/>
</dbReference>
<keyword evidence="2 3" id="KW-0456">Lyase</keyword>
<keyword evidence="3" id="KW-0285">Flavoprotein</keyword>
<accession>A0ABT7C0E5</accession>
<comment type="cofactor">
    <cofactor evidence="3">
        <name>FMN</name>
        <dbReference type="ChEBI" id="CHEBI:58210"/>
    </cofactor>
</comment>
<dbReference type="Proteomes" id="UP001232992">
    <property type="component" value="Unassembled WGS sequence"/>
</dbReference>
<dbReference type="PANTHER" id="PTHR14359:SF6">
    <property type="entry name" value="PHOSPHOPANTOTHENOYLCYSTEINE DECARBOXYLASE"/>
    <property type="match status" value="1"/>
</dbReference>
<comment type="caution">
    <text evidence="6">The sequence shown here is derived from an EMBL/GenBank/DDBJ whole genome shotgun (WGS) entry which is preliminary data.</text>
</comment>
<evidence type="ECO:0000313" key="6">
    <source>
        <dbReference type="EMBL" id="MDJ1184920.1"/>
    </source>
</evidence>
<comment type="similarity">
    <text evidence="3">In the C-terminal section; belongs to the PPC synthetase family.</text>
</comment>
<dbReference type="Pfam" id="PF02441">
    <property type="entry name" value="Flavoprotein"/>
    <property type="match status" value="1"/>
</dbReference>
<evidence type="ECO:0000313" key="7">
    <source>
        <dbReference type="Proteomes" id="UP001232992"/>
    </source>
</evidence>
<dbReference type="InterPro" id="IPR036551">
    <property type="entry name" value="Flavin_trans-like"/>
</dbReference>
<comment type="pathway">
    <text evidence="3">Cofactor biosynthesis; coenzyme A biosynthesis; CoA from (R)-pantothenate: step 3/5.</text>
</comment>
<dbReference type="EC" id="4.1.1.36" evidence="3"/>
<evidence type="ECO:0000259" key="4">
    <source>
        <dbReference type="Pfam" id="PF02441"/>
    </source>
</evidence>
<dbReference type="PANTHER" id="PTHR14359">
    <property type="entry name" value="HOMO-OLIGOMERIC FLAVIN CONTAINING CYS DECARBOXYLASE FAMILY"/>
    <property type="match status" value="1"/>
</dbReference>
<dbReference type="RefSeq" id="WP_283759577.1">
    <property type="nucleotide sequence ID" value="NZ_JAQOSQ010000022.1"/>
</dbReference>
<dbReference type="Gene3D" id="3.40.50.1950">
    <property type="entry name" value="Flavin prenyltransferase-like"/>
    <property type="match status" value="1"/>
</dbReference>
<keyword evidence="3" id="KW-0288">FMN</keyword>
<dbReference type="Gene3D" id="3.40.50.10300">
    <property type="entry name" value="CoaB-like"/>
    <property type="match status" value="1"/>
</dbReference>
<reference evidence="6 7" key="1">
    <citation type="submission" date="2023-01" db="EMBL/GenBank/DDBJ databases">
        <title>Novel diversity within Roseofilum (Cyanobacteria; Desertifilaceae) from marine benthic mats with descriptions of four novel species.</title>
        <authorList>
            <person name="Wang Y."/>
            <person name="Berthold D.E."/>
            <person name="Hu J."/>
            <person name="Lefler F.W."/>
            <person name="Laughinghouse H.D. IV."/>
        </authorList>
    </citation>
    <scope>NUCLEOTIDE SEQUENCE [LARGE SCALE GENOMIC DNA]</scope>
    <source>
        <strain evidence="6 7">BLCC-M143</strain>
    </source>
</reference>
<dbReference type="GO" id="GO:0004632">
    <property type="term" value="F:phosphopantothenate--cysteine ligase activity"/>
    <property type="evidence" value="ECO:0007669"/>
    <property type="project" value="UniProtKB-EC"/>
</dbReference>
<dbReference type="SUPFAM" id="SSF102645">
    <property type="entry name" value="CoaB-like"/>
    <property type="match status" value="1"/>
</dbReference>
<dbReference type="Pfam" id="PF04127">
    <property type="entry name" value="DFP"/>
    <property type="match status" value="1"/>
</dbReference>
<evidence type="ECO:0000256" key="1">
    <source>
        <dbReference type="ARBA" id="ARBA00022793"/>
    </source>
</evidence>
<name>A0ABT7C0E5_9CYAN</name>
<dbReference type="InterPro" id="IPR003382">
    <property type="entry name" value="Flavoprotein"/>
</dbReference>
<dbReference type="EC" id="6.3.2.5" evidence="3"/>
<evidence type="ECO:0000256" key="3">
    <source>
        <dbReference type="RuleBase" id="RU364078"/>
    </source>
</evidence>
<comment type="catalytic activity">
    <reaction evidence="3">
        <text>N-[(R)-4-phosphopantothenoyl]-L-cysteine + H(+) = (R)-4'-phosphopantetheine + CO2</text>
        <dbReference type="Rhea" id="RHEA:16793"/>
        <dbReference type="ChEBI" id="CHEBI:15378"/>
        <dbReference type="ChEBI" id="CHEBI:16526"/>
        <dbReference type="ChEBI" id="CHEBI:59458"/>
        <dbReference type="ChEBI" id="CHEBI:61723"/>
        <dbReference type="EC" id="4.1.1.36"/>
    </reaction>
</comment>
<feature type="domain" description="DNA/pantothenate metabolism flavoprotein C-terminal" evidence="5">
    <location>
        <begin position="220"/>
        <end position="426"/>
    </location>
</feature>
<comment type="function">
    <text evidence="3">Catalyzes two steps in the biosynthesis of coenzyme A. In the first step cysteine is conjugated to 4'-phosphopantothenate to form 4-phosphopantothenoylcysteine, in the latter compound is decarboxylated to form 4'-phosphopantotheine.</text>
</comment>
<dbReference type="InterPro" id="IPR007085">
    <property type="entry name" value="DNA/pantothenate-metab_flavo_C"/>
</dbReference>
<proteinExistence type="inferred from homology"/>
<comment type="similarity">
    <text evidence="3">In the N-terminal section; belongs to the HFCD (homo-oligomeric flavin containing Cys decarboxylase) superfamily.</text>
</comment>
<feature type="domain" description="Flavoprotein" evidence="4">
    <location>
        <begin position="43"/>
        <end position="193"/>
    </location>
</feature>
<evidence type="ECO:0000256" key="2">
    <source>
        <dbReference type="ARBA" id="ARBA00023239"/>
    </source>
</evidence>
<keyword evidence="7" id="KW-1185">Reference proteome</keyword>
<protein>
    <recommendedName>
        <fullName evidence="3">Coenzyme A biosynthesis bifunctional protein CoaBC</fullName>
        <ecNumber evidence="3">4.1.1.36</ecNumber>
        <ecNumber evidence="3">6.3.2.5</ecNumber>
    </recommendedName>
    <alternativeName>
        <fullName evidence="3">DNA/pantothenate metabolism flavoprotein</fullName>
    </alternativeName>
</protein>
<organism evidence="6 7">
    <name type="scientific">Roseofilum casamattae BLCC-M143</name>
    <dbReference type="NCBI Taxonomy" id="3022442"/>
    <lineage>
        <taxon>Bacteria</taxon>
        <taxon>Bacillati</taxon>
        <taxon>Cyanobacteriota</taxon>
        <taxon>Cyanophyceae</taxon>
        <taxon>Desertifilales</taxon>
        <taxon>Desertifilaceae</taxon>
        <taxon>Roseofilum</taxon>
        <taxon>Roseofilum casamattae</taxon>
    </lineage>
</organism>
<dbReference type="EMBL" id="JAQOSQ010000022">
    <property type="protein sequence ID" value="MDJ1184920.1"/>
    <property type="molecule type" value="Genomic_DNA"/>
</dbReference>